<dbReference type="InterPro" id="IPR036282">
    <property type="entry name" value="Glutathione-S-Trfase_C_sf"/>
</dbReference>
<protein>
    <submittedName>
        <fullName evidence="3">Glutathione S-transferase</fullName>
    </submittedName>
</protein>
<dbReference type="GO" id="GO:0006749">
    <property type="term" value="P:glutathione metabolic process"/>
    <property type="evidence" value="ECO:0007669"/>
    <property type="project" value="TreeGrafter"/>
</dbReference>
<feature type="domain" description="GST C-terminal" evidence="2">
    <location>
        <begin position="102"/>
        <end position="234"/>
    </location>
</feature>
<dbReference type="Gene3D" id="1.20.1050.10">
    <property type="match status" value="1"/>
</dbReference>
<dbReference type="Gene3D" id="3.40.30.10">
    <property type="entry name" value="Glutaredoxin"/>
    <property type="match status" value="1"/>
</dbReference>
<evidence type="ECO:0000259" key="1">
    <source>
        <dbReference type="PROSITE" id="PS50404"/>
    </source>
</evidence>
<dbReference type="AlphaFoldDB" id="A0AAD5KNB3"/>
<evidence type="ECO:0000313" key="4">
    <source>
        <dbReference type="Proteomes" id="UP001209540"/>
    </source>
</evidence>
<dbReference type="PROSITE" id="PS50405">
    <property type="entry name" value="GST_CTER"/>
    <property type="match status" value="1"/>
</dbReference>
<dbReference type="InterPro" id="IPR004046">
    <property type="entry name" value="GST_C"/>
</dbReference>
<dbReference type="PROSITE" id="PS50404">
    <property type="entry name" value="GST_NTER"/>
    <property type="match status" value="1"/>
</dbReference>
<evidence type="ECO:0000259" key="2">
    <source>
        <dbReference type="PROSITE" id="PS50405"/>
    </source>
</evidence>
<organism evidence="3 4">
    <name type="scientific">Phascolomyces articulosus</name>
    <dbReference type="NCBI Taxonomy" id="60185"/>
    <lineage>
        <taxon>Eukaryota</taxon>
        <taxon>Fungi</taxon>
        <taxon>Fungi incertae sedis</taxon>
        <taxon>Mucoromycota</taxon>
        <taxon>Mucoromycotina</taxon>
        <taxon>Mucoromycetes</taxon>
        <taxon>Mucorales</taxon>
        <taxon>Lichtheimiaceae</taxon>
        <taxon>Phascolomyces</taxon>
    </lineage>
</organism>
<dbReference type="GO" id="GO:0004364">
    <property type="term" value="F:glutathione transferase activity"/>
    <property type="evidence" value="ECO:0007669"/>
    <property type="project" value="TreeGrafter"/>
</dbReference>
<dbReference type="SUPFAM" id="SSF47616">
    <property type="entry name" value="GST C-terminal domain-like"/>
    <property type="match status" value="1"/>
</dbReference>
<dbReference type="InterPro" id="IPR050213">
    <property type="entry name" value="GST_superfamily"/>
</dbReference>
<reference evidence="3" key="2">
    <citation type="submission" date="2023-02" db="EMBL/GenBank/DDBJ databases">
        <authorList>
            <consortium name="DOE Joint Genome Institute"/>
            <person name="Mondo S.J."/>
            <person name="Chang Y."/>
            <person name="Wang Y."/>
            <person name="Ahrendt S."/>
            <person name="Andreopoulos W."/>
            <person name="Barry K."/>
            <person name="Beard J."/>
            <person name="Benny G.L."/>
            <person name="Blankenship S."/>
            <person name="Bonito G."/>
            <person name="Cuomo C."/>
            <person name="Desiro A."/>
            <person name="Gervers K.A."/>
            <person name="Hundley H."/>
            <person name="Kuo A."/>
            <person name="LaButti K."/>
            <person name="Lang B.F."/>
            <person name="Lipzen A."/>
            <person name="O'Donnell K."/>
            <person name="Pangilinan J."/>
            <person name="Reynolds N."/>
            <person name="Sandor L."/>
            <person name="Smith M.W."/>
            <person name="Tsang A."/>
            <person name="Grigoriev I.V."/>
            <person name="Stajich J.E."/>
            <person name="Spatafora J.W."/>
        </authorList>
    </citation>
    <scope>NUCLEOTIDE SEQUENCE</scope>
    <source>
        <strain evidence="3">RSA 2281</strain>
    </source>
</reference>
<dbReference type="InterPro" id="IPR004045">
    <property type="entry name" value="Glutathione_S-Trfase_N"/>
</dbReference>
<proteinExistence type="predicted"/>
<dbReference type="EMBL" id="JAIXMP010000006">
    <property type="protein sequence ID" value="KAI9271783.1"/>
    <property type="molecule type" value="Genomic_DNA"/>
</dbReference>
<feature type="domain" description="GST N-terminal" evidence="1">
    <location>
        <begin position="13"/>
        <end position="99"/>
    </location>
</feature>
<dbReference type="InterPro" id="IPR010987">
    <property type="entry name" value="Glutathione-S-Trfase_C-like"/>
</dbReference>
<name>A0AAD5KNB3_9FUNG</name>
<dbReference type="PANTHER" id="PTHR11571:SF150">
    <property type="entry name" value="GLUTATHIONE S-TRANSFERASE"/>
    <property type="match status" value="1"/>
</dbReference>
<accession>A0AAD5KNB3</accession>
<dbReference type="PANTHER" id="PTHR11571">
    <property type="entry name" value="GLUTATHIONE S-TRANSFERASE"/>
    <property type="match status" value="1"/>
</dbReference>
<gene>
    <name evidence="3" type="ORF">BDA99DRAFT_500963</name>
</gene>
<dbReference type="Proteomes" id="UP001209540">
    <property type="component" value="Unassembled WGS sequence"/>
</dbReference>
<comment type="caution">
    <text evidence="3">The sequence shown here is derived from an EMBL/GenBank/DDBJ whole genome shotgun (WGS) entry which is preliminary data.</text>
</comment>
<evidence type="ECO:0000313" key="3">
    <source>
        <dbReference type="EMBL" id="KAI9271783.1"/>
    </source>
</evidence>
<reference evidence="3" key="1">
    <citation type="journal article" date="2022" name="IScience">
        <title>Evolution of zygomycete secretomes and the origins of terrestrial fungal ecologies.</title>
        <authorList>
            <person name="Chang Y."/>
            <person name="Wang Y."/>
            <person name="Mondo S."/>
            <person name="Ahrendt S."/>
            <person name="Andreopoulos W."/>
            <person name="Barry K."/>
            <person name="Beard J."/>
            <person name="Benny G.L."/>
            <person name="Blankenship S."/>
            <person name="Bonito G."/>
            <person name="Cuomo C."/>
            <person name="Desiro A."/>
            <person name="Gervers K.A."/>
            <person name="Hundley H."/>
            <person name="Kuo A."/>
            <person name="LaButti K."/>
            <person name="Lang B.F."/>
            <person name="Lipzen A."/>
            <person name="O'Donnell K."/>
            <person name="Pangilinan J."/>
            <person name="Reynolds N."/>
            <person name="Sandor L."/>
            <person name="Smith M.E."/>
            <person name="Tsang A."/>
            <person name="Grigoriev I.V."/>
            <person name="Stajich J.E."/>
            <person name="Spatafora J.W."/>
        </authorList>
    </citation>
    <scope>NUCLEOTIDE SEQUENCE</scope>
    <source>
        <strain evidence="3">RSA 2281</strain>
    </source>
</reference>
<dbReference type="Pfam" id="PF14497">
    <property type="entry name" value="GST_C_3"/>
    <property type="match status" value="1"/>
</dbReference>
<sequence>MSSSSTIQQPTKIKVTYFDFGVLGFGQPLKLLLEDSGTDYEYELIPLDRIDGWDEQQAKLMARGNHFGTFPMADFGDGKLRGGSVPLMRLISRKIGKYLGSNEEDEYFLDTASDFYIDWQRSFASNIHFRKPSLALQKDYKELLAPRMYKKFEHVYGLHDGPYILGHEITYVDFLTYHNINGDVRKDCQIDLNKWPNLLRFVKAFEERPAIKSYLSTIESGGSIFLLSQPSSSSNN</sequence>
<keyword evidence="4" id="KW-1185">Reference proteome</keyword>